<keyword evidence="5 7" id="KW-1133">Transmembrane helix</keyword>
<evidence type="ECO:0000256" key="5">
    <source>
        <dbReference type="ARBA" id="ARBA00022989"/>
    </source>
</evidence>
<dbReference type="PANTHER" id="PTHR34582:SF7">
    <property type="entry name" value="UPF0702 TRANSMEMBRANE PROTEIN YDFS"/>
    <property type="match status" value="1"/>
</dbReference>
<sequence>MSWYLVVLKTAFTVVILLVLTRLIGKKQVSQLSLFEYITGITLGSIAAYIPLESEPTSWYLGALSLLVWVIMAFVIEYLEIKSKKMRKWIIGTETVLIKQGKVLEENLKKERMTAIELMSKLRAKNIFNLSEVEFAIMEPDGSVNVMLKKEHQPLTASMLHLPVNREREPEMVIIDGQIEKEVLSRIGKNEKWLLKELEKQGLKLEDVFLAQVDSSGNLWTDLYQDRSSSRSRPHWRANLIQALETCEAELKKSGQLAQDPDEKQMYLNTARDLKEITKDIQSRFLSLS</sequence>
<dbReference type="InterPro" id="IPR007353">
    <property type="entry name" value="DUF421"/>
</dbReference>
<keyword evidence="6 7" id="KW-0472">Membrane</keyword>
<keyword evidence="3" id="KW-1003">Cell membrane</keyword>
<reference evidence="9 10" key="1">
    <citation type="submission" date="2020-12" db="EMBL/GenBank/DDBJ databases">
        <title>WGS of Thermoactinomyces spp.</title>
        <authorList>
            <person name="Cheng K."/>
        </authorList>
    </citation>
    <scope>NUCLEOTIDE SEQUENCE [LARGE SCALE GENOMIC DNA]</scope>
    <source>
        <strain evidence="10">CICC 10671\DSM 43846</strain>
    </source>
</reference>
<name>A0A8I1ABE5_THEIN</name>
<dbReference type="Pfam" id="PF04239">
    <property type="entry name" value="DUF421"/>
    <property type="match status" value="1"/>
</dbReference>
<comment type="subcellular location">
    <subcellularLocation>
        <location evidence="1">Cell membrane</location>
        <topology evidence="1">Multi-pass membrane protein</topology>
    </subcellularLocation>
</comment>
<evidence type="ECO:0000256" key="3">
    <source>
        <dbReference type="ARBA" id="ARBA00022475"/>
    </source>
</evidence>
<keyword evidence="4 7" id="KW-0812">Transmembrane</keyword>
<dbReference type="PANTHER" id="PTHR34582">
    <property type="entry name" value="UPF0702 TRANSMEMBRANE PROTEIN YCAP"/>
    <property type="match status" value="1"/>
</dbReference>
<accession>A0A8I1ABE5</accession>
<evidence type="ECO:0000259" key="8">
    <source>
        <dbReference type="Pfam" id="PF04239"/>
    </source>
</evidence>
<dbReference type="Gene3D" id="3.30.240.20">
    <property type="entry name" value="bsu07140 like domains"/>
    <property type="match status" value="2"/>
</dbReference>
<comment type="caution">
    <text evidence="9">The sequence shown here is derived from an EMBL/GenBank/DDBJ whole genome shotgun (WGS) entry which is preliminary data.</text>
</comment>
<dbReference type="InterPro" id="IPR023090">
    <property type="entry name" value="UPF0702_alpha/beta_dom_sf"/>
</dbReference>
<evidence type="ECO:0000256" key="2">
    <source>
        <dbReference type="ARBA" id="ARBA00006448"/>
    </source>
</evidence>
<feature type="domain" description="YetF C-terminal" evidence="8">
    <location>
        <begin position="82"/>
        <end position="214"/>
    </location>
</feature>
<dbReference type="Proteomes" id="UP000633619">
    <property type="component" value="Unassembled WGS sequence"/>
</dbReference>
<gene>
    <name evidence="9" type="ORF">I8U20_12805</name>
</gene>
<dbReference type="EMBL" id="JAECVW010000011">
    <property type="protein sequence ID" value="MBH8596181.1"/>
    <property type="molecule type" value="Genomic_DNA"/>
</dbReference>
<evidence type="ECO:0000256" key="6">
    <source>
        <dbReference type="ARBA" id="ARBA00023136"/>
    </source>
</evidence>
<protein>
    <submittedName>
        <fullName evidence="9">DUF421 domain-containing protein</fullName>
    </submittedName>
</protein>
<feature type="transmembrane region" description="Helical" evidence="7">
    <location>
        <begin position="58"/>
        <end position="79"/>
    </location>
</feature>
<evidence type="ECO:0000313" key="10">
    <source>
        <dbReference type="Proteomes" id="UP000633619"/>
    </source>
</evidence>
<evidence type="ECO:0000256" key="4">
    <source>
        <dbReference type="ARBA" id="ARBA00022692"/>
    </source>
</evidence>
<evidence type="ECO:0000313" key="9">
    <source>
        <dbReference type="EMBL" id="MBH8596181.1"/>
    </source>
</evidence>
<feature type="transmembrane region" description="Helical" evidence="7">
    <location>
        <begin position="32"/>
        <end position="52"/>
    </location>
</feature>
<feature type="transmembrane region" description="Helical" evidence="7">
    <location>
        <begin position="6"/>
        <end position="25"/>
    </location>
</feature>
<dbReference type="AlphaFoldDB" id="A0A8I1ABE5"/>
<organism evidence="9 10">
    <name type="scientific">Thermoactinomyces intermedius</name>
    <dbReference type="NCBI Taxonomy" id="2024"/>
    <lineage>
        <taxon>Bacteria</taxon>
        <taxon>Bacillati</taxon>
        <taxon>Bacillota</taxon>
        <taxon>Bacilli</taxon>
        <taxon>Bacillales</taxon>
        <taxon>Thermoactinomycetaceae</taxon>
        <taxon>Thermoactinomyces</taxon>
    </lineage>
</organism>
<evidence type="ECO:0000256" key="1">
    <source>
        <dbReference type="ARBA" id="ARBA00004651"/>
    </source>
</evidence>
<keyword evidence="10" id="KW-1185">Reference proteome</keyword>
<dbReference type="GO" id="GO:0005886">
    <property type="term" value="C:plasma membrane"/>
    <property type="evidence" value="ECO:0007669"/>
    <property type="project" value="UniProtKB-SubCell"/>
</dbReference>
<evidence type="ECO:0000256" key="7">
    <source>
        <dbReference type="SAM" id="Phobius"/>
    </source>
</evidence>
<dbReference type="RefSeq" id="WP_181732859.1">
    <property type="nucleotide sequence ID" value="NZ_JACEIR010000013.1"/>
</dbReference>
<proteinExistence type="inferred from homology"/>
<comment type="similarity">
    <text evidence="2">Belongs to the UPF0702 family.</text>
</comment>